<evidence type="ECO:0000313" key="1">
    <source>
        <dbReference type="EMBL" id="MBT0666017.1"/>
    </source>
</evidence>
<comment type="caution">
    <text evidence="1">The sequence shown here is derived from an EMBL/GenBank/DDBJ whole genome shotgun (WGS) entry which is preliminary data.</text>
</comment>
<dbReference type="Proteomes" id="UP000811899">
    <property type="component" value="Unassembled WGS sequence"/>
</dbReference>
<keyword evidence="2" id="KW-1185">Reference proteome</keyword>
<sequence>MKRSFIARQYTSHGMGRSYYEEAIFETYEAANSFIQEISEEDDDCFLSEIVSYPTNSTEPWDDTQIWTFDRKGSLLHFYDARKEEAECKVIEEDGCKIILREPRPQTYTGKYEVGNIVIIRAFPWNEVSPVTEDTIGVIATTPNHFEEWLSKGKDRYDWDNSYVVYCIRSGYVDHIHVEERGIELYTNEVPERLTFLDDLAEYFRGKEILKKEVMEEVFAGNIFVEKVRRLKKSDYCT</sequence>
<gene>
    <name evidence="1" type="ORF">KI809_17025</name>
</gene>
<name>A0AAW4L776_9BACT</name>
<dbReference type="EMBL" id="JAHCVJ010000008">
    <property type="protein sequence ID" value="MBT0666017.1"/>
    <property type="molecule type" value="Genomic_DNA"/>
</dbReference>
<dbReference type="AlphaFoldDB" id="A0AAW4L776"/>
<organism evidence="1 2">
    <name type="scientific">Geoanaerobacter pelophilus</name>
    <dbReference type="NCBI Taxonomy" id="60036"/>
    <lineage>
        <taxon>Bacteria</taxon>
        <taxon>Pseudomonadati</taxon>
        <taxon>Thermodesulfobacteriota</taxon>
        <taxon>Desulfuromonadia</taxon>
        <taxon>Geobacterales</taxon>
        <taxon>Geobacteraceae</taxon>
        <taxon>Geoanaerobacter</taxon>
    </lineage>
</organism>
<proteinExistence type="predicted"/>
<evidence type="ECO:0000313" key="2">
    <source>
        <dbReference type="Proteomes" id="UP000811899"/>
    </source>
</evidence>
<accession>A0AAW4L776</accession>
<protein>
    <submittedName>
        <fullName evidence="1">Uncharacterized protein</fullName>
    </submittedName>
</protein>
<reference evidence="1 2" key="1">
    <citation type="submission" date="2021-05" db="EMBL/GenBank/DDBJ databases">
        <title>The draft genome of Geobacter pelophilus DSM 12255.</title>
        <authorList>
            <person name="Xu Z."/>
            <person name="Masuda Y."/>
            <person name="Itoh H."/>
            <person name="Senoo K."/>
        </authorList>
    </citation>
    <scope>NUCLEOTIDE SEQUENCE [LARGE SCALE GENOMIC DNA]</scope>
    <source>
        <strain evidence="1 2">DSM 12255</strain>
    </source>
</reference>
<dbReference type="RefSeq" id="WP_214172788.1">
    <property type="nucleotide sequence ID" value="NZ_JAHCVJ010000008.1"/>
</dbReference>